<dbReference type="Pfam" id="PF02200">
    <property type="entry name" value="STE"/>
    <property type="match status" value="1"/>
</dbReference>
<evidence type="ECO:0000256" key="6">
    <source>
        <dbReference type="SAM" id="MobiDB-lite"/>
    </source>
</evidence>
<evidence type="ECO:0000313" key="7">
    <source>
        <dbReference type="EMBL" id="KGK40634.1"/>
    </source>
</evidence>
<dbReference type="AlphaFoldDB" id="A0A099P8R0"/>
<feature type="compositionally biased region" description="Basic and acidic residues" evidence="6">
    <location>
        <begin position="527"/>
        <end position="548"/>
    </location>
</feature>
<feature type="compositionally biased region" description="Basic and acidic residues" evidence="6">
    <location>
        <begin position="651"/>
        <end position="664"/>
    </location>
</feature>
<proteinExistence type="inferred from homology"/>
<dbReference type="PANTHER" id="PTHR47427:SF1">
    <property type="entry name" value="PROTEIN STE12"/>
    <property type="match status" value="1"/>
</dbReference>
<dbReference type="Proteomes" id="UP000029867">
    <property type="component" value="Unassembled WGS sequence"/>
</dbReference>
<accession>A0A099P8R0</accession>
<feature type="region of interest" description="Disordered" evidence="6">
    <location>
        <begin position="261"/>
        <end position="293"/>
    </location>
</feature>
<evidence type="ECO:0000256" key="5">
    <source>
        <dbReference type="ARBA" id="ARBA00024345"/>
    </source>
</evidence>
<feature type="compositionally biased region" description="Basic and acidic residues" evidence="6">
    <location>
        <begin position="264"/>
        <end position="293"/>
    </location>
</feature>
<reference evidence="8" key="1">
    <citation type="journal article" date="2014" name="Microb. Cell Fact.">
        <title>Exploiting Issatchenkia orientalis SD108 for succinic acid production.</title>
        <authorList>
            <person name="Xiao H."/>
            <person name="Shao Z."/>
            <person name="Jiang Y."/>
            <person name="Dole S."/>
            <person name="Zhao H."/>
        </authorList>
    </citation>
    <scope>NUCLEOTIDE SEQUENCE [LARGE SCALE GENOMIC DNA]</scope>
    <source>
        <strain evidence="8">SD108</strain>
    </source>
</reference>
<comment type="caution">
    <text evidence="7">The sequence shown here is derived from an EMBL/GenBank/DDBJ whole genome shotgun (WGS) entry which is preliminary data.</text>
</comment>
<feature type="compositionally biased region" description="Acidic residues" evidence="6">
    <location>
        <begin position="696"/>
        <end position="708"/>
    </location>
</feature>
<evidence type="ECO:0000313" key="8">
    <source>
        <dbReference type="Proteomes" id="UP000029867"/>
    </source>
</evidence>
<dbReference type="InterPro" id="IPR052127">
    <property type="entry name" value="STE12_transcription_factor"/>
</dbReference>
<evidence type="ECO:0000256" key="3">
    <source>
        <dbReference type="ARBA" id="ARBA00023163"/>
    </source>
</evidence>
<feature type="region of interest" description="Disordered" evidence="6">
    <location>
        <begin position="517"/>
        <end position="567"/>
    </location>
</feature>
<keyword evidence="2" id="KW-0805">Transcription regulation</keyword>
<comment type="subcellular location">
    <subcellularLocation>
        <location evidence="1">Nucleus</location>
    </subcellularLocation>
</comment>
<dbReference type="InterPro" id="IPR003120">
    <property type="entry name" value="Ste12"/>
</dbReference>
<name>A0A099P8R0_PICKU</name>
<feature type="region of interest" description="Disordered" evidence="6">
    <location>
        <begin position="640"/>
        <end position="708"/>
    </location>
</feature>
<comment type="similarity">
    <text evidence="5">Belongs to the STE12 transcription factor family.</text>
</comment>
<feature type="compositionally biased region" description="Polar residues" evidence="6">
    <location>
        <begin position="665"/>
        <end position="674"/>
    </location>
</feature>
<evidence type="ECO:0000256" key="4">
    <source>
        <dbReference type="ARBA" id="ARBA00023242"/>
    </source>
</evidence>
<organism evidence="7 8">
    <name type="scientific">Pichia kudriavzevii</name>
    <name type="common">Yeast</name>
    <name type="synonym">Issatchenkia orientalis</name>
    <dbReference type="NCBI Taxonomy" id="4909"/>
    <lineage>
        <taxon>Eukaryota</taxon>
        <taxon>Fungi</taxon>
        <taxon>Dikarya</taxon>
        <taxon>Ascomycota</taxon>
        <taxon>Saccharomycotina</taxon>
        <taxon>Pichiomycetes</taxon>
        <taxon>Pichiales</taxon>
        <taxon>Pichiaceae</taxon>
        <taxon>Pichia</taxon>
    </lineage>
</organism>
<dbReference type="GO" id="GO:1990526">
    <property type="term" value="C:Ste12p-Dig1p-Dig2p complex"/>
    <property type="evidence" value="ECO:0007669"/>
    <property type="project" value="TreeGrafter"/>
</dbReference>
<evidence type="ECO:0000256" key="1">
    <source>
        <dbReference type="ARBA" id="ARBA00004123"/>
    </source>
</evidence>
<dbReference type="VEuPathDB" id="FungiDB:C5L36_0A10630"/>
<dbReference type="EMBL" id="JQFK01000001">
    <property type="protein sequence ID" value="KGK40634.1"/>
    <property type="molecule type" value="Genomic_DNA"/>
</dbReference>
<dbReference type="GO" id="GO:1990527">
    <property type="term" value="C:Tec1p-Ste12p-Dig1p complex"/>
    <property type="evidence" value="ECO:0007669"/>
    <property type="project" value="TreeGrafter"/>
</dbReference>
<gene>
    <name evidence="7" type="ORF">JL09_g48</name>
</gene>
<dbReference type="PANTHER" id="PTHR47427">
    <property type="entry name" value="PROTEIN STE12"/>
    <property type="match status" value="1"/>
</dbReference>
<dbReference type="GO" id="GO:2000220">
    <property type="term" value="P:regulation of pseudohyphal growth"/>
    <property type="evidence" value="ECO:0007669"/>
    <property type="project" value="TreeGrafter"/>
</dbReference>
<protein>
    <recommendedName>
        <fullName evidence="9">Transcription factor CPH1</fullName>
    </recommendedName>
</protein>
<feature type="compositionally biased region" description="Polar residues" evidence="6">
    <location>
        <begin position="19"/>
        <end position="30"/>
    </location>
</feature>
<dbReference type="SMART" id="SM00424">
    <property type="entry name" value="STE"/>
    <property type="match status" value="1"/>
</dbReference>
<dbReference type="GO" id="GO:0005634">
    <property type="term" value="C:nucleus"/>
    <property type="evidence" value="ECO:0007669"/>
    <property type="project" value="UniProtKB-SubCell"/>
</dbReference>
<sequence>MTSLTTNGISYKAEDGSTIPENHLSTPTKGNPNVDRILMAPINDQNSSSTLNKVNNHKAQEIIDSLQQIKDLDLFLVTAPVNWHENQVIRRYFLNKEEGFVSCVYWNNLYFITGTDIVRCIAYKMSHIGRQIVDRKKFEEGVFSDLRALKTGSHAVLENSRSPFLKFLHRNQCLRTQKKQKVFFWFSVPHNKLFTDVLERDLKRELANQPATTIPVSDVFKSFSYDQSIPLLEQLSSHFSSYLGKDVSNLIMKTNSIISSTSNIDKKPPLKSSHSDNKTPPQEERSQEQQQHFHLDKQVSDDFPLDFLESNSILNANYITSISPIQNTKGYSHSNYQEQACSFEESSLSPRNNSQYQILQQTQPLLQQQQDQYDGFLLSSLNQQIFLNNAGQQPLQSGNQPMFILSGLQSAIDPSNTLSKPQCHGRGSPMSNSFSQFVPVIPTPLISSCPSSMLFNGDKYVGIDQVLTGNDTDDLNHQQFIQIKAQSPSIPSATATYMNLPSSNLIPISLPLHAASAKQNNQDCDNQDDHLESKIDGSNIEHDDETSRKTTAGVHHQGENENESSDFFYPDQRQDLIALSMPTNKMSFGSFGGQLFTPGTLGVEFNMENQLLGTDIGISPVIGFNSGMLSAIQYHPKKPLSRQGETLSDDESTHKEHVESKHNTIIENVGNSKVTKPGRRSRKKFLNPTLQHLDLDSDNDDVDVEDKS</sequence>
<feature type="region of interest" description="Disordered" evidence="6">
    <location>
        <begin position="1"/>
        <end position="30"/>
    </location>
</feature>
<evidence type="ECO:0000256" key="2">
    <source>
        <dbReference type="ARBA" id="ARBA00023015"/>
    </source>
</evidence>
<dbReference type="GO" id="GO:0003700">
    <property type="term" value="F:DNA-binding transcription factor activity"/>
    <property type="evidence" value="ECO:0007669"/>
    <property type="project" value="InterPro"/>
</dbReference>
<feature type="compositionally biased region" description="Basic residues" evidence="6">
    <location>
        <begin position="676"/>
        <end position="685"/>
    </location>
</feature>
<keyword evidence="4" id="KW-0539">Nucleus</keyword>
<keyword evidence="3" id="KW-0804">Transcription</keyword>
<dbReference type="eggNOG" id="ENOG502QTVR">
    <property type="taxonomic scope" value="Eukaryota"/>
</dbReference>
<evidence type="ECO:0008006" key="9">
    <source>
        <dbReference type="Google" id="ProtNLM"/>
    </source>
</evidence>
<dbReference type="HOGENOM" id="CLU_389813_0_0_1"/>